<dbReference type="SUPFAM" id="SSF109854">
    <property type="entry name" value="DinB/YfiT-like putative metalloenzymes"/>
    <property type="match status" value="1"/>
</dbReference>
<protein>
    <submittedName>
        <fullName evidence="1">DinB family protein</fullName>
    </submittedName>
</protein>
<keyword evidence="1" id="KW-0614">Plasmid</keyword>
<dbReference type="PANTHER" id="PTHR39473:SF1">
    <property type="entry name" value="DINB-LIKE DOMAIN-CONTAINING PROTEIN"/>
    <property type="match status" value="1"/>
</dbReference>
<proteinExistence type="predicted"/>
<evidence type="ECO:0000313" key="1">
    <source>
        <dbReference type="EMBL" id="WBA10473.1"/>
    </source>
</evidence>
<dbReference type="InterPro" id="IPR034660">
    <property type="entry name" value="DinB/YfiT-like"/>
</dbReference>
<evidence type="ECO:0000313" key="2">
    <source>
        <dbReference type="Proteomes" id="UP001164748"/>
    </source>
</evidence>
<organism evidence="1 2">
    <name type="scientific">Salinivibrio kushneri</name>
    <dbReference type="NCBI Taxonomy" id="1908198"/>
    <lineage>
        <taxon>Bacteria</taxon>
        <taxon>Pseudomonadati</taxon>
        <taxon>Pseudomonadota</taxon>
        <taxon>Gammaproteobacteria</taxon>
        <taxon>Vibrionales</taxon>
        <taxon>Vibrionaceae</taxon>
        <taxon>Salinivibrio</taxon>
    </lineage>
</organism>
<dbReference type="Proteomes" id="UP001164748">
    <property type="component" value="Plasmid unnamed"/>
</dbReference>
<reference evidence="1" key="1">
    <citation type="submission" date="2022-09" db="EMBL/GenBank/DDBJ databases">
        <authorList>
            <person name="Li Z.-J."/>
        </authorList>
    </citation>
    <scope>NUCLEOTIDE SEQUENCE</scope>
    <source>
        <strain evidence="1">TGB11</strain>
        <plasmid evidence="1">unnamed</plasmid>
    </source>
</reference>
<dbReference type="AlphaFoldDB" id="A0AA47LSS8"/>
<name>A0AA47LSS8_9GAMM</name>
<sequence length="182" mass="19965">MHSSLTKADSAIISGNLDVAYQAQQLLTSVTSAAYGRMRADGFTSTIGQHMRHALDMYWALHQGEGSGVMNADGRRRGHRVETDKSLAQAEWQAIASWLHTLSSQQLKQSIQVSTQVTLYASNTVTTPSTIMRELIAVASHATHHFAMMRTAAYDLGEVLDKEIGIAAATASYQREQRQCAR</sequence>
<dbReference type="EMBL" id="CP114589">
    <property type="protein sequence ID" value="WBA10473.1"/>
    <property type="molecule type" value="Genomic_DNA"/>
</dbReference>
<geneLocation type="plasmid" evidence="1 2">
    <name>unnamed</name>
</geneLocation>
<accession>A0AA47LSS8</accession>
<dbReference type="RefSeq" id="WP_269580481.1">
    <property type="nucleotide sequence ID" value="NZ_CP114589.1"/>
</dbReference>
<dbReference type="PANTHER" id="PTHR39473">
    <property type="match status" value="1"/>
</dbReference>
<gene>
    <name evidence="1" type="ORF">N8M53_14065</name>
</gene>